<feature type="transmembrane region" description="Helical" evidence="7">
    <location>
        <begin position="204"/>
        <end position="221"/>
    </location>
</feature>
<dbReference type="PANTHER" id="PTHR33545">
    <property type="entry name" value="UPF0750 MEMBRANE PROTEIN YITT-RELATED"/>
    <property type="match status" value="1"/>
</dbReference>
<comment type="subcellular location">
    <subcellularLocation>
        <location evidence="1">Cell membrane</location>
        <topology evidence="1">Multi-pass membrane protein</topology>
    </subcellularLocation>
</comment>
<dbReference type="RefSeq" id="WP_166426479.1">
    <property type="nucleotide sequence ID" value="NZ_BMGZ01000002.1"/>
</dbReference>
<feature type="transmembrane region" description="Helical" evidence="7">
    <location>
        <begin position="109"/>
        <end position="132"/>
    </location>
</feature>
<keyword evidence="3 7" id="KW-0812">Transmembrane</keyword>
<evidence type="ECO:0000256" key="7">
    <source>
        <dbReference type="SAM" id="Phobius"/>
    </source>
</evidence>
<feature type="transmembrane region" description="Helical" evidence="7">
    <location>
        <begin position="177"/>
        <end position="198"/>
    </location>
</feature>
<dbReference type="EMBL" id="VCJR02000002">
    <property type="protein sequence ID" value="NHK28346.1"/>
    <property type="molecule type" value="Genomic_DNA"/>
</dbReference>
<evidence type="ECO:0000256" key="3">
    <source>
        <dbReference type="ARBA" id="ARBA00022692"/>
    </source>
</evidence>
<feature type="transmembrane region" description="Helical" evidence="7">
    <location>
        <begin position="46"/>
        <end position="77"/>
    </location>
</feature>
<feature type="transmembrane region" description="Helical" evidence="7">
    <location>
        <begin position="83"/>
        <end position="102"/>
    </location>
</feature>
<dbReference type="InterPro" id="IPR003740">
    <property type="entry name" value="YitT"/>
</dbReference>
<feature type="transmembrane region" description="Helical" evidence="7">
    <location>
        <begin position="138"/>
        <end position="156"/>
    </location>
</feature>
<comment type="caution">
    <text evidence="8">The sequence shown here is derived from an EMBL/GenBank/DDBJ whole genome shotgun (WGS) entry which is preliminary data.</text>
</comment>
<dbReference type="Proteomes" id="UP000818603">
    <property type="component" value="Unassembled WGS sequence"/>
</dbReference>
<protein>
    <submittedName>
        <fullName evidence="8">Membrane protein</fullName>
    </submittedName>
    <submittedName>
        <fullName evidence="9">YitT family protein</fullName>
    </submittedName>
</protein>
<keyword evidence="2" id="KW-1003">Cell membrane</keyword>
<dbReference type="InterPro" id="IPR051461">
    <property type="entry name" value="UPF0750_membrane"/>
</dbReference>
<feature type="compositionally biased region" description="Basic and acidic residues" evidence="6">
    <location>
        <begin position="12"/>
        <end position="24"/>
    </location>
</feature>
<feature type="region of interest" description="Disordered" evidence="6">
    <location>
        <begin position="1"/>
        <end position="24"/>
    </location>
</feature>
<evidence type="ECO:0000256" key="1">
    <source>
        <dbReference type="ARBA" id="ARBA00004651"/>
    </source>
</evidence>
<keyword evidence="4 7" id="KW-1133">Transmembrane helix</keyword>
<dbReference type="Pfam" id="PF02588">
    <property type="entry name" value="YitT_membrane"/>
    <property type="match status" value="1"/>
</dbReference>
<reference evidence="9 11" key="2">
    <citation type="submission" date="2020-02" db="EMBL/GenBank/DDBJ databases">
        <title>Genome sequence of Parvularcula flava strain NH6-79.</title>
        <authorList>
            <person name="Abdul Karim M.H."/>
            <person name="Lam M.Q."/>
            <person name="Chen S.J."/>
            <person name="Yahya A."/>
            <person name="Shahir S."/>
            <person name="Shamsir M.S."/>
            <person name="Chong C.S."/>
        </authorList>
    </citation>
    <scope>NUCLEOTIDE SEQUENCE [LARGE SCALE GENOMIC DNA]</scope>
    <source>
        <strain evidence="9 11">NH6-79</strain>
    </source>
</reference>
<dbReference type="EMBL" id="BMGZ01000002">
    <property type="protein sequence ID" value="GGH98199.1"/>
    <property type="molecule type" value="Genomic_DNA"/>
</dbReference>
<evidence type="ECO:0000313" key="8">
    <source>
        <dbReference type="EMBL" id="GGH98199.1"/>
    </source>
</evidence>
<name>A0A8J3EPJ8_9PROT</name>
<gene>
    <name evidence="9" type="ORF">FF098_010560</name>
    <name evidence="8" type="ORF">GCM10011355_21230</name>
</gene>
<dbReference type="Proteomes" id="UP000621856">
    <property type="component" value="Unassembled WGS sequence"/>
</dbReference>
<evidence type="ECO:0000313" key="10">
    <source>
        <dbReference type="Proteomes" id="UP000621856"/>
    </source>
</evidence>
<evidence type="ECO:0000256" key="5">
    <source>
        <dbReference type="ARBA" id="ARBA00023136"/>
    </source>
</evidence>
<evidence type="ECO:0000313" key="11">
    <source>
        <dbReference type="Proteomes" id="UP000818603"/>
    </source>
</evidence>
<evidence type="ECO:0000256" key="4">
    <source>
        <dbReference type="ARBA" id="ARBA00022989"/>
    </source>
</evidence>
<evidence type="ECO:0000256" key="6">
    <source>
        <dbReference type="SAM" id="MobiDB-lite"/>
    </source>
</evidence>
<dbReference type="PANTHER" id="PTHR33545:SF5">
    <property type="entry name" value="UPF0750 MEMBRANE PROTEIN YITT"/>
    <property type="match status" value="1"/>
</dbReference>
<evidence type="ECO:0000256" key="2">
    <source>
        <dbReference type="ARBA" id="ARBA00022475"/>
    </source>
</evidence>
<proteinExistence type="predicted"/>
<sequence>MTDTEATGPESDSDKPVAEKAKRERANRLDLPPGAKHSVLDDLQGILIGALLLSLAITLFREATILTGGVAGVALLIEYATPAPFELAFIILNLPFFVLALLRMGVRFTFATLVTIILVSGLTAVISRYLVIEDINPIFAALAGGVLNGVGIVALFRHRSGVGGLTILSSYMQDRGIARAGHVHLVTDLVIAAVALFVIPADRVALSVLVAVIFSFVLSANHRPGRYFG</sequence>
<reference evidence="8" key="1">
    <citation type="journal article" date="2014" name="Int. J. Syst. Evol. Microbiol.">
        <title>Complete genome sequence of Corynebacterium casei LMG S-19264T (=DSM 44701T), isolated from a smear-ripened cheese.</title>
        <authorList>
            <consortium name="US DOE Joint Genome Institute (JGI-PGF)"/>
            <person name="Walter F."/>
            <person name="Albersmeier A."/>
            <person name="Kalinowski J."/>
            <person name="Ruckert C."/>
        </authorList>
    </citation>
    <scope>NUCLEOTIDE SEQUENCE</scope>
    <source>
        <strain evidence="8">CGMCC 1.14984</strain>
    </source>
</reference>
<keyword evidence="11" id="KW-1185">Reference proteome</keyword>
<reference evidence="8" key="3">
    <citation type="submission" date="2020-09" db="EMBL/GenBank/DDBJ databases">
        <authorList>
            <person name="Sun Q."/>
            <person name="Zhou Y."/>
        </authorList>
    </citation>
    <scope>NUCLEOTIDE SEQUENCE</scope>
    <source>
        <strain evidence="8">CGMCC 1.14984</strain>
    </source>
</reference>
<dbReference type="AlphaFoldDB" id="A0A8J3EPJ8"/>
<accession>A0A8J3EPJ8</accession>
<dbReference type="GO" id="GO:0005886">
    <property type="term" value="C:plasma membrane"/>
    <property type="evidence" value="ECO:0007669"/>
    <property type="project" value="UniProtKB-SubCell"/>
</dbReference>
<keyword evidence="5 7" id="KW-0472">Membrane</keyword>
<organism evidence="8 10">
    <name type="scientific">Aquisalinus luteolus</name>
    <dbReference type="NCBI Taxonomy" id="1566827"/>
    <lineage>
        <taxon>Bacteria</taxon>
        <taxon>Pseudomonadati</taxon>
        <taxon>Pseudomonadota</taxon>
        <taxon>Alphaproteobacteria</taxon>
        <taxon>Parvularculales</taxon>
        <taxon>Parvularculaceae</taxon>
        <taxon>Aquisalinus</taxon>
    </lineage>
</organism>
<evidence type="ECO:0000313" key="9">
    <source>
        <dbReference type="EMBL" id="NHK28346.1"/>
    </source>
</evidence>